<proteinExistence type="predicted"/>
<name>A0A6J4K1H7_9BACT</name>
<evidence type="ECO:0000256" key="1">
    <source>
        <dbReference type="SAM" id="SignalP"/>
    </source>
</evidence>
<dbReference type="EMBL" id="CADCTO010000628">
    <property type="protein sequence ID" value="CAA9292914.1"/>
    <property type="molecule type" value="Genomic_DNA"/>
</dbReference>
<evidence type="ECO:0000259" key="2">
    <source>
        <dbReference type="Pfam" id="PF00144"/>
    </source>
</evidence>
<gene>
    <name evidence="3" type="ORF">AVDCRST_MAG63-4528</name>
</gene>
<dbReference type="Pfam" id="PF00144">
    <property type="entry name" value="Beta-lactamase"/>
    <property type="match status" value="1"/>
</dbReference>
<keyword evidence="1" id="KW-0732">Signal</keyword>
<dbReference type="PANTHER" id="PTHR46825:SF9">
    <property type="entry name" value="BETA-LACTAMASE-RELATED DOMAIN-CONTAINING PROTEIN"/>
    <property type="match status" value="1"/>
</dbReference>
<evidence type="ECO:0000313" key="3">
    <source>
        <dbReference type="EMBL" id="CAA9292914.1"/>
    </source>
</evidence>
<accession>A0A6J4K1H7</accession>
<dbReference type="InterPro" id="IPR001466">
    <property type="entry name" value="Beta-lactam-related"/>
</dbReference>
<dbReference type="SUPFAM" id="SSF56601">
    <property type="entry name" value="beta-lactamase/transpeptidase-like"/>
    <property type="match status" value="1"/>
</dbReference>
<dbReference type="PANTHER" id="PTHR46825">
    <property type="entry name" value="D-ALANYL-D-ALANINE-CARBOXYPEPTIDASE/ENDOPEPTIDASE AMPH"/>
    <property type="match status" value="1"/>
</dbReference>
<reference evidence="3" key="1">
    <citation type="submission" date="2020-02" db="EMBL/GenBank/DDBJ databases">
        <authorList>
            <person name="Meier V. D."/>
        </authorList>
    </citation>
    <scope>NUCLEOTIDE SEQUENCE</scope>
    <source>
        <strain evidence="3">AVDCRST_MAG63</strain>
    </source>
</reference>
<dbReference type="InterPro" id="IPR012338">
    <property type="entry name" value="Beta-lactam/transpept-like"/>
</dbReference>
<sequence>MAVRVDRLHHFAVAAVALLLLAYSSLAPAARADAVDDYIQAEMKKQNIPGLSLAVVKDGKVVKAQGYGLANVELRVPATADTVYEIGSVTKQFTAAAILMLVEQGKVGLDDTVGKYVEGTPDAWKAVTVRHLLTHTSGIKSYTGLPDFRKRTVLPTTKEELVRLMAGHPLEFAPGAKWAYNNTGYFLLGLVIEKAGGKPYADFLREHIFTPLGMTSTRVNDESAVIANRASGYSRDKGALRNADAISMTWPYAAGAIVSTVTDLAKWDAALNTERLLKKGSRDAMWTRVKLNDGKESDYGFGWSVGQVRGRRNLSHGGGIPGFSAFLSRFPEDGWTVVVLTNQDSGANPGAIARGVAGRYVAALAPVAAAPIEDKEPQVTALVKSVYEQAARGKVDAARFTPELAQIGEAQLKQGLKEFLQNLGPLQSIALVERRDEGDNRLYRYRLAYKDAALLTLCTLNKEGKIAGLSVQPE</sequence>
<dbReference type="InterPro" id="IPR050491">
    <property type="entry name" value="AmpC-like"/>
</dbReference>
<protein>
    <submittedName>
        <fullName evidence="3">Beta-lactamase class C-like and penicillin binding proteins (PBPs) superfamily</fullName>
    </submittedName>
</protein>
<dbReference type="Gene3D" id="3.40.710.10">
    <property type="entry name" value="DD-peptidase/beta-lactamase superfamily"/>
    <property type="match status" value="1"/>
</dbReference>
<feature type="domain" description="Beta-lactamase-related" evidence="2">
    <location>
        <begin position="35"/>
        <end position="351"/>
    </location>
</feature>
<feature type="signal peptide" evidence="1">
    <location>
        <begin position="1"/>
        <end position="29"/>
    </location>
</feature>
<organism evidence="3">
    <name type="scientific">uncultured Armatimonadetes bacterium</name>
    <dbReference type="NCBI Taxonomy" id="157466"/>
    <lineage>
        <taxon>Bacteria</taxon>
        <taxon>Bacillati</taxon>
        <taxon>Armatimonadota</taxon>
        <taxon>environmental samples</taxon>
    </lineage>
</organism>
<feature type="chain" id="PRO_5026978514" evidence="1">
    <location>
        <begin position="30"/>
        <end position="474"/>
    </location>
</feature>
<dbReference type="AlphaFoldDB" id="A0A6J4K1H7"/>